<dbReference type="PROSITE" id="PS00463">
    <property type="entry name" value="ZN2_CY6_FUNGAL_1"/>
    <property type="match status" value="1"/>
</dbReference>
<dbReference type="Pfam" id="PF00172">
    <property type="entry name" value="Zn_clus"/>
    <property type="match status" value="1"/>
</dbReference>
<dbReference type="InterPro" id="IPR052400">
    <property type="entry name" value="Zn2-C6_fungal_TF"/>
</dbReference>
<feature type="domain" description="Zn(2)-C6 fungal-type" evidence="1">
    <location>
        <begin position="13"/>
        <end position="43"/>
    </location>
</feature>
<dbReference type="OrthoDB" id="3546279at2759"/>
<dbReference type="PRINTS" id="PR00755">
    <property type="entry name" value="AFLATOXINBRP"/>
</dbReference>
<gene>
    <name evidence="2" type="ORF">FOB60_004998</name>
</gene>
<dbReference type="Proteomes" id="UP000590412">
    <property type="component" value="Unassembled WGS sequence"/>
</dbReference>
<dbReference type="PANTHER" id="PTHR47657:SF7">
    <property type="entry name" value="STEROL REGULATORY ELEMENT-BINDING PROTEIN ECM22"/>
    <property type="match status" value="1"/>
</dbReference>
<reference evidence="2" key="1">
    <citation type="submission" date="2020-03" db="EMBL/GenBank/DDBJ databases">
        <title>FDA dAtabase for Regulatory Grade micrObial Sequences (FDA-ARGOS): Supporting development and validation of Infectious Disease Dx tests.</title>
        <authorList>
            <person name="Campos J."/>
            <person name="Goldberg B."/>
            <person name="Tallon L."/>
            <person name="Sadzewicz L."/>
            <person name="Vavikolanu K."/>
            <person name="Mehta A."/>
            <person name="Aluvathingal J."/>
            <person name="Nadendla S."/>
            <person name="Nandy P."/>
            <person name="Geyer C."/>
            <person name="Yan Y."/>
            <person name="Sichtig H."/>
        </authorList>
    </citation>
    <scope>NUCLEOTIDE SEQUENCE [LARGE SCALE GENOMIC DNA]</scope>
    <source>
        <strain evidence="2">FDAARGOS_652</strain>
    </source>
</reference>
<dbReference type="InterPro" id="IPR001138">
    <property type="entry name" value="Zn2Cys6_DnaBD"/>
</dbReference>
<organism evidence="2 3">
    <name type="scientific">Candida parapsilosis</name>
    <name type="common">Yeast</name>
    <dbReference type="NCBI Taxonomy" id="5480"/>
    <lineage>
        <taxon>Eukaryota</taxon>
        <taxon>Fungi</taxon>
        <taxon>Dikarya</taxon>
        <taxon>Ascomycota</taxon>
        <taxon>Saccharomycotina</taxon>
        <taxon>Pichiomycetes</taxon>
        <taxon>Debaryomycetaceae</taxon>
        <taxon>Candida/Lodderomyces clade</taxon>
        <taxon>Candida</taxon>
    </lineage>
</organism>
<proteinExistence type="predicted"/>
<comment type="caution">
    <text evidence="2">The sequence shown here is derived from an EMBL/GenBank/DDBJ whole genome shotgun (WGS) entry which is preliminary data.</text>
</comment>
<dbReference type="InterPro" id="IPR036864">
    <property type="entry name" value="Zn2-C6_fun-type_DNA-bd_sf"/>
</dbReference>
<name>A0A8X7NGE7_CANPA</name>
<dbReference type="PANTHER" id="PTHR47657">
    <property type="entry name" value="STEROL REGULATORY ELEMENT-BINDING PROTEIN ECM22"/>
    <property type="match status" value="1"/>
</dbReference>
<dbReference type="GO" id="GO:0000981">
    <property type="term" value="F:DNA-binding transcription factor activity, RNA polymerase II-specific"/>
    <property type="evidence" value="ECO:0007669"/>
    <property type="project" value="InterPro"/>
</dbReference>
<protein>
    <submittedName>
        <fullName evidence="2">Fungal Zn(2)-Cys(6) binuclear cluster domain family protein</fullName>
    </submittedName>
</protein>
<dbReference type="EMBL" id="JABWAB010000009">
    <property type="protein sequence ID" value="KAF6045426.1"/>
    <property type="molecule type" value="Genomic_DNA"/>
</dbReference>
<dbReference type="SMART" id="SM00066">
    <property type="entry name" value="GAL4"/>
    <property type="match status" value="1"/>
</dbReference>
<dbReference type="AlphaFoldDB" id="A0A8X7NGE7"/>
<accession>A0A8X7NGE7</accession>
<evidence type="ECO:0000259" key="1">
    <source>
        <dbReference type="PROSITE" id="PS50048"/>
    </source>
</evidence>
<dbReference type="CDD" id="cd00067">
    <property type="entry name" value="GAL4"/>
    <property type="match status" value="1"/>
</dbReference>
<dbReference type="GO" id="GO:0008270">
    <property type="term" value="F:zinc ion binding"/>
    <property type="evidence" value="ECO:0007669"/>
    <property type="project" value="InterPro"/>
</dbReference>
<dbReference type="Gene3D" id="4.10.240.10">
    <property type="entry name" value="Zn(2)-C6 fungal-type DNA-binding domain"/>
    <property type="match status" value="1"/>
</dbReference>
<dbReference type="SUPFAM" id="SSF57701">
    <property type="entry name" value="Zn2/Cys6 DNA-binding domain"/>
    <property type="match status" value="1"/>
</dbReference>
<evidence type="ECO:0000313" key="3">
    <source>
        <dbReference type="Proteomes" id="UP000590412"/>
    </source>
</evidence>
<dbReference type="PROSITE" id="PS50048">
    <property type="entry name" value="ZN2_CY6_FUNGAL_2"/>
    <property type="match status" value="1"/>
</dbReference>
<sequence>MTQEPRKKRSRNGCLSCKQLKIKCNEAKPACEYCVHRHRECIYPTSNTKTRIQTRQHHHAKKSSTSIEVLDTTTTATSTTPVSDAFDSIVTSPSFTTASPLFDEEKTPSSILYGGEFSSRTKTLLLQKFNNEHPTHADFLTRSLILNQTSTMLGLSRFELRLLKFFDMHCIHMFSFGVNPGIHNAWKYKVPRLFMESELVRQSMFSFAAVVLGTTLPLSNTQRTDNGEKAVDVDDDMFDALARQDAYHEFDSMTRQNIYSKTTTHFLETLARAQDKINEVKTSHSFTDTLTAKELTVSSILIFSFLGVQPHGLIKLISFSQDNGTEEDVAETDMISIARGSRDIVLNCASTILESDLSGLLFFRVSDELNSPPLKECDYPIIKYLLQELYLFQDSTTREEVGVVNGTSSSYQTLQLALDCLTKSLFGCGCYKFPIPLFRFLMVIPEDFRRLLYAKHQFALKMLYIYAALCFVAKFQMYKEYNIWRDFVVWYKDEVGLADTTEESLYRLVVKHGYGIAQFMDFPLFDPIKVCDELDHP</sequence>
<evidence type="ECO:0000313" key="2">
    <source>
        <dbReference type="EMBL" id="KAF6045426.1"/>
    </source>
</evidence>